<keyword evidence="1" id="KW-0472">Membrane</keyword>
<reference evidence="3" key="1">
    <citation type="submission" date="2012-11" db="EMBL/GenBank/DDBJ databases">
        <title>Dependencies among metagenomic species, viruses, plasmids and units of genetic variation.</title>
        <authorList>
            <person name="Nielsen H.B."/>
            <person name="Almeida M."/>
            <person name="Juncker A.S."/>
            <person name="Rasmussen S."/>
            <person name="Li J."/>
            <person name="Sunagawa S."/>
            <person name="Plichta D."/>
            <person name="Gautier L."/>
            <person name="Le Chatelier E."/>
            <person name="Peletier E."/>
            <person name="Bonde I."/>
            <person name="Nielsen T."/>
            <person name="Manichanh C."/>
            <person name="Arumugam M."/>
            <person name="Batto J."/>
            <person name="Santos M.B.Q.D."/>
            <person name="Blom N."/>
            <person name="Borruel N."/>
            <person name="Burgdorf K.S."/>
            <person name="Boumezbeur F."/>
            <person name="Casellas F."/>
            <person name="Dore J."/>
            <person name="Guarner F."/>
            <person name="Hansen T."/>
            <person name="Hildebrand F."/>
            <person name="Kaas R.S."/>
            <person name="Kennedy S."/>
            <person name="Kristiansen K."/>
            <person name="Kultima J.R."/>
            <person name="Leonard P."/>
            <person name="Levenez F."/>
            <person name="Lund O."/>
            <person name="Moumen B."/>
            <person name="Le Paslier D."/>
            <person name="Pons N."/>
            <person name="Pedersen O."/>
            <person name="Prifti E."/>
            <person name="Qin J."/>
            <person name="Raes J."/>
            <person name="Tap J."/>
            <person name="Tims S."/>
            <person name="Ussery D.W."/>
            <person name="Yamada T."/>
            <person name="MetaHit consortium"/>
            <person name="Renault P."/>
            <person name="Sicheritz-Ponten T."/>
            <person name="Bork P."/>
            <person name="Wang J."/>
            <person name="Brunak S."/>
            <person name="Ehrlich S.D."/>
        </authorList>
    </citation>
    <scope>NUCLEOTIDE SEQUENCE [LARGE SCALE GENOMIC DNA]</scope>
</reference>
<proteinExistence type="predicted"/>
<protein>
    <recommendedName>
        <fullName evidence="2">AsmA domain-containing protein</fullName>
    </recommendedName>
</protein>
<sequence length="1008" mass="112889">MDEFVYERKKMNKKLRKTIRLTAISLGALLTVFLLAVTIVVNFIFTPEKLTPVVLNVANQSLNARLQMKSVELTFFSTFPRFGLKVTDGVLVSKAINDKLWQKTDSLVSFKKCVVVVNPMDYLLHDKISLRYLGLEDASVYAFKNKEGKSNWDIVKSTEEAVEEDTTSQKPQIQEIDINRVALKRTNVTFDDRDTRVYARVQNLNMSLKASLKKDYSMLALEYDNENLLFWQDGQLLVNHLAVGLNADMQLDRVSRRLTLKDTGLTLNGIALDLSGTFGRDTIGGPASVDLTYKLHAPSLETVFNMIPESVLKRQELTAKGEVTLEGTLKGLYGKQQMPEATLHMSINQASAKYADLPYGIDDLTAEFSGYVDFMRHKPSYADLKIFRFKGAHTDILADGKVEDLLGDPDITFHTRSEIDLTALAKTFPLQEGVSIGGRVGADFRLHCRLSTIQKQDWGRVRLKGKLDMQDMFLRDTKKNFEFTSQAALRFIGEDNLAAQMNIRKASLRTAAISADLDELNATVRSTNPQDTTRLIDVECKLQMSRLKGEMGDSLKVFSKKAKASLHLQPGKLNPAMPNIKVALETDTLFCRMGDMKMGMDKGGFNLTAEKVRDSVWLPKGIVGFNRLTLRTPELALPVRMRKTAVTVGDRVITLKNASMRIGRSNLTASGSVYGLYAAMKKGKMLKANLEIASRNLDCNQLINALNFPQDTLQAETDTVSSAEPMQLFVIPKNIDFELKTNLKKVTYGNMVFENVQGAVDIRNQAVYLKKLTMRGLEADLETTLVYRARRKTRGYAGFDFRLRKVNIGKLVDFIPSLDTIVPMLRSFKGMVDFDATAEAVLDSNLNVKIPSLKAAMHIKGDSLVLMDGETFAEISKTLMFKNKKRNVFDSISVNLTVQDGNVTVYPFLLQIDRYKAAVGGTQGLDMNFNYHISVLKSPLPFKAGVNITGNLDKMKIRIGKAKYKDAVTPVEIRKVDSTRVNMGQEIIHSFERVISRTYRGKLPQGAE</sequence>
<dbReference type="Proteomes" id="UP000018372">
    <property type="component" value="Unassembled WGS sequence"/>
</dbReference>
<dbReference type="InterPro" id="IPR007844">
    <property type="entry name" value="AsmA"/>
</dbReference>
<organism evidence="3 4">
    <name type="scientific">Phocaeicola plebeius CAG:211</name>
    <dbReference type="NCBI Taxonomy" id="1263052"/>
    <lineage>
        <taxon>Bacteria</taxon>
        <taxon>Pseudomonadati</taxon>
        <taxon>Bacteroidota</taxon>
        <taxon>Bacteroidia</taxon>
        <taxon>Bacteroidales</taxon>
        <taxon>Bacteroidaceae</taxon>
        <taxon>Phocaeicola</taxon>
    </lineage>
</organism>
<feature type="transmembrane region" description="Helical" evidence="1">
    <location>
        <begin position="21"/>
        <end position="45"/>
    </location>
</feature>
<dbReference type="EMBL" id="CBAT010000058">
    <property type="protein sequence ID" value="CCZ86679.1"/>
    <property type="molecule type" value="Genomic_DNA"/>
</dbReference>
<dbReference type="GO" id="GO:0090313">
    <property type="term" value="P:regulation of protein targeting to membrane"/>
    <property type="evidence" value="ECO:0007669"/>
    <property type="project" value="TreeGrafter"/>
</dbReference>
<evidence type="ECO:0000256" key="1">
    <source>
        <dbReference type="SAM" id="Phobius"/>
    </source>
</evidence>
<keyword evidence="1" id="KW-1133">Transmembrane helix</keyword>
<dbReference type="Pfam" id="PF05170">
    <property type="entry name" value="AsmA"/>
    <property type="match status" value="1"/>
</dbReference>
<evidence type="ECO:0000259" key="2">
    <source>
        <dbReference type="Pfam" id="PF05170"/>
    </source>
</evidence>
<dbReference type="AlphaFoldDB" id="R5VFH3"/>
<comment type="caution">
    <text evidence="3">The sequence shown here is derived from an EMBL/GenBank/DDBJ whole genome shotgun (WGS) entry which is preliminary data.</text>
</comment>
<feature type="domain" description="AsmA" evidence="2">
    <location>
        <begin position="27"/>
        <end position="238"/>
    </location>
</feature>
<name>R5VFH3_9BACT</name>
<dbReference type="GO" id="GO:0005886">
    <property type="term" value="C:plasma membrane"/>
    <property type="evidence" value="ECO:0007669"/>
    <property type="project" value="TreeGrafter"/>
</dbReference>
<accession>R5VFH3</accession>
<gene>
    <name evidence="3" type="ORF">BN536_01529</name>
</gene>
<dbReference type="PANTHER" id="PTHR30441">
    <property type="entry name" value="DUF748 DOMAIN-CONTAINING PROTEIN"/>
    <property type="match status" value="1"/>
</dbReference>
<evidence type="ECO:0000313" key="3">
    <source>
        <dbReference type="EMBL" id="CCZ86679.1"/>
    </source>
</evidence>
<evidence type="ECO:0000313" key="4">
    <source>
        <dbReference type="Proteomes" id="UP000018372"/>
    </source>
</evidence>
<dbReference type="PANTHER" id="PTHR30441:SF8">
    <property type="entry name" value="DUF748 DOMAIN-CONTAINING PROTEIN"/>
    <property type="match status" value="1"/>
</dbReference>
<dbReference type="InterPro" id="IPR052894">
    <property type="entry name" value="AsmA-related"/>
</dbReference>
<keyword evidence="1" id="KW-0812">Transmembrane</keyword>